<dbReference type="EMBL" id="VYWW01000013">
    <property type="protein sequence ID" value="KAA9322955.1"/>
    <property type="molecule type" value="Genomic_DNA"/>
</dbReference>
<dbReference type="Gene3D" id="3.30.1120.70">
    <property type="match status" value="1"/>
</dbReference>
<dbReference type="NCBIfam" id="TIGR01537">
    <property type="entry name" value="portal_HK97"/>
    <property type="match status" value="1"/>
</dbReference>
<sequence>MAFLSNLFKRQKMLSGSSPVWILNQGSPVSIKPKAITSAIALKNSDVYAVISRVSSDIAGCRFVTDAQPITDVLNSPLGNLMSGFSVWQAMIVQMMLNGNAFAVITRDTNGYPVQIEPVPNEKVTVALDDYGKDLTYTIHFDDSQRSGDFLYDSSEVIHFRCTVSGESDTQYMGIPPIDSLLNEIEVQDLSSKLAISTLRHAIKPSIFIKVPNATLDKDAKAKTRQSFEDQTTGENAGRAVVLDQSADVETTNISPNVTEFLQNVSFSQDQIAKAFGIPADYLSGKQDAQSNITMIRAFYQSSLSIYIKPIESELSQKLGTDVKLDIASAIDSDNSELINNINTLASAGVLEPIQAQKMLKNRGVFPELDIAEGTNLFKNTENENVKNS</sequence>
<evidence type="ECO:0000313" key="1">
    <source>
        <dbReference type="EMBL" id="KAA9322955.1"/>
    </source>
</evidence>
<dbReference type="InterPro" id="IPR006944">
    <property type="entry name" value="Phage/GTA_portal"/>
</dbReference>
<gene>
    <name evidence="1" type="ORF">F6H94_04150</name>
</gene>
<dbReference type="OrthoDB" id="2243334at2"/>
<dbReference type="Pfam" id="PF04860">
    <property type="entry name" value="Phage_portal"/>
    <property type="match status" value="1"/>
</dbReference>
<dbReference type="Gene3D" id="3.40.140.120">
    <property type="match status" value="1"/>
</dbReference>
<accession>A0A5N1IBF0</accession>
<evidence type="ECO:0000313" key="2">
    <source>
        <dbReference type="Proteomes" id="UP000327236"/>
    </source>
</evidence>
<dbReference type="RefSeq" id="WP_048587914.1">
    <property type="nucleotide sequence ID" value="NZ_JAKEYJ010000008.1"/>
</dbReference>
<organism evidence="1 2">
    <name type="scientific">Lactobacillus jensenii</name>
    <dbReference type="NCBI Taxonomy" id="109790"/>
    <lineage>
        <taxon>Bacteria</taxon>
        <taxon>Bacillati</taxon>
        <taxon>Bacillota</taxon>
        <taxon>Bacilli</taxon>
        <taxon>Lactobacillales</taxon>
        <taxon>Lactobacillaceae</taxon>
        <taxon>Lactobacillus</taxon>
    </lineage>
</organism>
<proteinExistence type="predicted"/>
<reference evidence="1 2" key="1">
    <citation type="submission" date="2019-09" db="EMBL/GenBank/DDBJ databases">
        <title>Draft genome sequence assemblies of isolates from the urinary tract.</title>
        <authorList>
            <person name="Mores C.R."/>
            <person name="Putonti C."/>
            <person name="Wolfe A.J."/>
        </authorList>
    </citation>
    <scope>NUCLEOTIDE SEQUENCE [LARGE SCALE GENOMIC DNA]</scope>
    <source>
        <strain evidence="1 2">UMB246</strain>
    </source>
</reference>
<dbReference type="InterPro" id="IPR006427">
    <property type="entry name" value="Portal_HK97"/>
</dbReference>
<name>A0A5N1IBF0_LACJE</name>
<comment type="caution">
    <text evidence="1">The sequence shown here is derived from an EMBL/GenBank/DDBJ whole genome shotgun (WGS) entry which is preliminary data.</text>
</comment>
<dbReference type="Proteomes" id="UP000327236">
    <property type="component" value="Unassembled WGS sequence"/>
</dbReference>
<protein>
    <submittedName>
        <fullName evidence="1">Phage portal protein</fullName>
    </submittedName>
</protein>
<dbReference type="Gene3D" id="1.20.1270.210">
    <property type="match status" value="1"/>
</dbReference>
<dbReference type="AlphaFoldDB" id="A0A5N1IBF0"/>